<name>D8QEA8_SCHCM</name>
<dbReference type="InterPro" id="IPR029058">
    <property type="entry name" value="AB_hydrolase_fold"/>
</dbReference>
<protein>
    <recommendedName>
        <fullName evidence="1">AB hydrolase-1 domain-containing protein</fullName>
    </recommendedName>
</protein>
<dbReference type="GO" id="GO:0016020">
    <property type="term" value="C:membrane"/>
    <property type="evidence" value="ECO:0007669"/>
    <property type="project" value="TreeGrafter"/>
</dbReference>
<dbReference type="InterPro" id="IPR050266">
    <property type="entry name" value="AB_hydrolase_sf"/>
</dbReference>
<proteinExistence type="predicted"/>
<dbReference type="PANTHER" id="PTHR43798">
    <property type="entry name" value="MONOACYLGLYCEROL LIPASE"/>
    <property type="match status" value="1"/>
</dbReference>
<feature type="domain" description="AB hydrolase-1" evidence="1">
    <location>
        <begin position="35"/>
        <end position="205"/>
    </location>
</feature>
<dbReference type="Gene3D" id="3.40.50.1820">
    <property type="entry name" value="alpha/beta hydrolase"/>
    <property type="match status" value="1"/>
</dbReference>
<dbReference type="EMBL" id="GL377310">
    <property type="protein sequence ID" value="EFI94136.1"/>
    <property type="molecule type" value="Genomic_DNA"/>
</dbReference>
<dbReference type="PANTHER" id="PTHR43798:SF33">
    <property type="entry name" value="HYDROLASE, PUTATIVE (AFU_ORTHOLOGUE AFUA_2G14860)-RELATED"/>
    <property type="match status" value="1"/>
</dbReference>
<dbReference type="GeneID" id="9590596"/>
<dbReference type="AlphaFoldDB" id="D8QEA8"/>
<dbReference type="OrthoDB" id="19657at2759"/>
<accession>D8QEA8</accession>
<dbReference type="eggNOG" id="ENOG502SJFK">
    <property type="taxonomic scope" value="Eukaryota"/>
</dbReference>
<dbReference type="HOGENOM" id="CLU_070118_0_0_1"/>
<dbReference type="KEGG" id="scm:SCHCO_02704355"/>
<keyword evidence="3" id="KW-1185">Reference proteome</keyword>
<organism evidence="3">
    <name type="scientific">Schizophyllum commune (strain H4-8 / FGSC 9210)</name>
    <name type="common">Split gill fungus</name>
    <dbReference type="NCBI Taxonomy" id="578458"/>
    <lineage>
        <taxon>Eukaryota</taxon>
        <taxon>Fungi</taxon>
        <taxon>Dikarya</taxon>
        <taxon>Basidiomycota</taxon>
        <taxon>Agaricomycotina</taxon>
        <taxon>Agaricomycetes</taxon>
        <taxon>Agaricomycetidae</taxon>
        <taxon>Agaricales</taxon>
        <taxon>Schizophyllaceae</taxon>
        <taxon>Schizophyllum</taxon>
    </lineage>
</organism>
<dbReference type="OMA" id="KGCWDPV"/>
<dbReference type="SUPFAM" id="SSF53474">
    <property type="entry name" value="alpha/beta-Hydrolases"/>
    <property type="match status" value="1"/>
</dbReference>
<evidence type="ECO:0000313" key="2">
    <source>
        <dbReference type="EMBL" id="EFI94136.1"/>
    </source>
</evidence>
<evidence type="ECO:0000313" key="3">
    <source>
        <dbReference type="Proteomes" id="UP000007431"/>
    </source>
</evidence>
<evidence type="ECO:0000259" key="1">
    <source>
        <dbReference type="Pfam" id="PF00561"/>
    </source>
</evidence>
<dbReference type="InterPro" id="IPR000073">
    <property type="entry name" value="AB_hydrolase_1"/>
</dbReference>
<dbReference type="Proteomes" id="UP000007431">
    <property type="component" value="Unassembled WGS sequence"/>
</dbReference>
<dbReference type="InParanoid" id="D8QEA8"/>
<reference evidence="2 3" key="1">
    <citation type="journal article" date="2010" name="Nat. Biotechnol.">
        <title>Genome sequence of the model mushroom Schizophyllum commune.</title>
        <authorList>
            <person name="Ohm R.A."/>
            <person name="de Jong J.F."/>
            <person name="Lugones L.G."/>
            <person name="Aerts A."/>
            <person name="Kothe E."/>
            <person name="Stajich J.E."/>
            <person name="de Vries R.P."/>
            <person name="Record E."/>
            <person name="Levasseur A."/>
            <person name="Baker S.E."/>
            <person name="Bartholomew K.A."/>
            <person name="Coutinho P.M."/>
            <person name="Erdmann S."/>
            <person name="Fowler T.J."/>
            <person name="Gathman A.C."/>
            <person name="Lombard V."/>
            <person name="Henrissat B."/>
            <person name="Knabe N."/>
            <person name="Kuees U."/>
            <person name="Lilly W.W."/>
            <person name="Lindquist E."/>
            <person name="Lucas S."/>
            <person name="Magnuson J.K."/>
            <person name="Piumi F."/>
            <person name="Raudaskoski M."/>
            <person name="Salamov A."/>
            <person name="Schmutz J."/>
            <person name="Schwarze F.W.M.R."/>
            <person name="vanKuyk P.A."/>
            <person name="Horton J.S."/>
            <person name="Grigoriev I.V."/>
            <person name="Woesten H.A.B."/>
        </authorList>
    </citation>
    <scope>NUCLEOTIDE SEQUENCE [LARGE SCALE GENOMIC DNA]</scope>
    <source>
        <strain evidence="3">H4-8 / FGSC 9210</strain>
    </source>
</reference>
<dbReference type="VEuPathDB" id="FungiDB:SCHCODRAFT_02704355"/>
<dbReference type="RefSeq" id="XP_003029039.1">
    <property type="nucleotide sequence ID" value="XM_003028993.1"/>
</dbReference>
<gene>
    <name evidence="2" type="ORF">SCHCODRAFT_237114</name>
</gene>
<sequence length="330" mass="36289">MPSVKVKTNAGSLHINYTISTPTNPSAKSIEKNIPTIIFLHPVYMGQEIYHQQFADPQLRKFNLIVMETRGHGDTSGKVGKTFSRVEAADDVKKFMDALRLPACHIIGLSMGACIGLQTAITYPEKVLSVTMISPLPLEEPEDVAAGRLEIYECWCEGIQGDKSALKDALWGACQLGFNSSNTSMVTALTTRIYPQALKNWSLKNLDDFRAISVNFFVERKAHPIETLAKVKCPVHLIHCGGDIAYPFEFVTELQQAMQKAGIDVHVSTVPDAPHFGPVTHPKEINRMCHDWVSDLTNTPVPPVATAVSPFHATLKKCGLDAEDEADFSS</sequence>
<dbReference type="Pfam" id="PF00561">
    <property type="entry name" value="Abhydrolase_1"/>
    <property type="match status" value="1"/>
</dbReference>